<dbReference type="AlphaFoldDB" id="A0A0C2S413"/>
<keyword evidence="2" id="KW-1185">Reference proteome</keyword>
<organism evidence="1 2">
    <name type="scientific">Jeotgalibacillus campisalis</name>
    <dbReference type="NCBI Taxonomy" id="220754"/>
    <lineage>
        <taxon>Bacteria</taxon>
        <taxon>Bacillati</taxon>
        <taxon>Bacillota</taxon>
        <taxon>Bacilli</taxon>
        <taxon>Bacillales</taxon>
        <taxon>Caryophanaceae</taxon>
        <taxon>Jeotgalibacillus</taxon>
    </lineage>
</organism>
<comment type="caution">
    <text evidence="1">The sequence shown here is derived from an EMBL/GenBank/DDBJ whole genome shotgun (WGS) entry which is preliminary data.</text>
</comment>
<evidence type="ECO:0000313" key="2">
    <source>
        <dbReference type="Proteomes" id="UP000031972"/>
    </source>
</evidence>
<dbReference type="Proteomes" id="UP000031972">
    <property type="component" value="Unassembled WGS sequence"/>
</dbReference>
<sequence length="44" mass="4967">MTRDSESLKRMIVKLSEVGVKITKTKSRLEILESVKSTQQISST</sequence>
<gene>
    <name evidence="1" type="ORF">KR50_13240</name>
</gene>
<protein>
    <submittedName>
        <fullName evidence="1">Uncharacterized protein</fullName>
    </submittedName>
</protein>
<dbReference type="PATRIC" id="fig|220754.4.peg.1349"/>
<dbReference type="EMBL" id="JXRR01000011">
    <property type="protein sequence ID" value="KIL48739.1"/>
    <property type="molecule type" value="Genomic_DNA"/>
</dbReference>
<proteinExistence type="predicted"/>
<accession>A0A0C2S413</accession>
<dbReference type="RefSeq" id="WP_269746061.1">
    <property type="nucleotide sequence ID" value="NZ_JXRR01000011.1"/>
</dbReference>
<reference evidence="1 2" key="1">
    <citation type="submission" date="2015-01" db="EMBL/GenBank/DDBJ databases">
        <title>Jeotgalibacillus campisalis genome sequencing.</title>
        <authorList>
            <person name="Goh K.M."/>
            <person name="Chan K.-G."/>
            <person name="Yaakop A.S."/>
            <person name="Ee R."/>
            <person name="Gan H.M."/>
            <person name="Chan C.S."/>
        </authorList>
    </citation>
    <scope>NUCLEOTIDE SEQUENCE [LARGE SCALE GENOMIC DNA]</scope>
    <source>
        <strain evidence="1 2">SF-57</strain>
    </source>
</reference>
<dbReference type="NCBIfam" id="NF040845">
    <property type="entry name" value="lmo0850_fam"/>
    <property type="match status" value="1"/>
</dbReference>
<dbReference type="InterPro" id="IPR049839">
    <property type="entry name" value="Lmo0850-like"/>
</dbReference>
<name>A0A0C2S413_9BACL</name>
<evidence type="ECO:0000313" key="1">
    <source>
        <dbReference type="EMBL" id="KIL48739.1"/>
    </source>
</evidence>